<gene>
    <name evidence="1" type="ORF">POCULU_LOCUS8842</name>
</gene>
<accession>A0A9N9GS64</accession>
<sequence>MTESVPLVEKKEMNTRSVNVIEQMDLDPNPNWKCEKGPKPDQCIPAYIPEDQDDYRIRCSKCASRHEEEVYYQEKKTLYEELKYSAHSNGCRNFYQYQMEYANVVDAYEMYVKGTELKPSGDVVLGKVVYGNVGLDFTKYHPEWKAISKRKRDRYYEEQTAKWTRIFPLPSEDDEMEIDAKKLYNQKHQKKEVYNLE</sequence>
<evidence type="ECO:0000313" key="2">
    <source>
        <dbReference type="Proteomes" id="UP000789572"/>
    </source>
</evidence>
<dbReference type="Proteomes" id="UP000789572">
    <property type="component" value="Unassembled WGS sequence"/>
</dbReference>
<organism evidence="1 2">
    <name type="scientific">Paraglomus occultum</name>
    <dbReference type="NCBI Taxonomy" id="144539"/>
    <lineage>
        <taxon>Eukaryota</taxon>
        <taxon>Fungi</taxon>
        <taxon>Fungi incertae sedis</taxon>
        <taxon>Mucoromycota</taxon>
        <taxon>Glomeromycotina</taxon>
        <taxon>Glomeromycetes</taxon>
        <taxon>Paraglomerales</taxon>
        <taxon>Paraglomeraceae</taxon>
        <taxon>Paraglomus</taxon>
    </lineage>
</organism>
<keyword evidence="2" id="KW-1185">Reference proteome</keyword>
<comment type="caution">
    <text evidence="1">The sequence shown here is derived from an EMBL/GenBank/DDBJ whole genome shotgun (WGS) entry which is preliminary data.</text>
</comment>
<feature type="non-terminal residue" evidence="1">
    <location>
        <position position="197"/>
    </location>
</feature>
<evidence type="ECO:0000313" key="1">
    <source>
        <dbReference type="EMBL" id="CAG8629972.1"/>
    </source>
</evidence>
<reference evidence="1" key="1">
    <citation type="submission" date="2021-06" db="EMBL/GenBank/DDBJ databases">
        <authorList>
            <person name="Kallberg Y."/>
            <person name="Tangrot J."/>
            <person name="Rosling A."/>
        </authorList>
    </citation>
    <scope>NUCLEOTIDE SEQUENCE</scope>
    <source>
        <strain evidence="1">IA702</strain>
    </source>
</reference>
<dbReference type="EMBL" id="CAJVPJ010002821">
    <property type="protein sequence ID" value="CAG8629972.1"/>
    <property type="molecule type" value="Genomic_DNA"/>
</dbReference>
<protein>
    <submittedName>
        <fullName evidence="1">6087_t:CDS:1</fullName>
    </submittedName>
</protein>
<proteinExistence type="predicted"/>
<name>A0A9N9GS64_9GLOM</name>
<dbReference type="AlphaFoldDB" id="A0A9N9GS64"/>